<organism evidence="2 3">
    <name type="scientific">Aphidius gifuensis</name>
    <name type="common">Parasitoid wasp</name>
    <dbReference type="NCBI Taxonomy" id="684658"/>
    <lineage>
        <taxon>Eukaryota</taxon>
        <taxon>Metazoa</taxon>
        <taxon>Ecdysozoa</taxon>
        <taxon>Arthropoda</taxon>
        <taxon>Hexapoda</taxon>
        <taxon>Insecta</taxon>
        <taxon>Pterygota</taxon>
        <taxon>Neoptera</taxon>
        <taxon>Endopterygota</taxon>
        <taxon>Hymenoptera</taxon>
        <taxon>Apocrita</taxon>
        <taxon>Ichneumonoidea</taxon>
        <taxon>Braconidae</taxon>
        <taxon>Aphidiinae</taxon>
        <taxon>Aphidius</taxon>
    </lineage>
</organism>
<reference evidence="2 3" key="1">
    <citation type="submission" date="2020-08" db="EMBL/GenBank/DDBJ databases">
        <title>Aphidius gifuensis genome sequencing and assembly.</title>
        <authorList>
            <person name="Du Z."/>
        </authorList>
    </citation>
    <scope>NUCLEOTIDE SEQUENCE [LARGE SCALE GENOMIC DNA]</scope>
    <source>
        <strain evidence="2">YNYX2018</strain>
        <tissue evidence="2">Adults</tissue>
    </source>
</reference>
<comment type="caution">
    <text evidence="2">The sequence shown here is derived from an EMBL/GenBank/DDBJ whole genome shotgun (WGS) entry which is preliminary data.</text>
</comment>
<protein>
    <submittedName>
        <fullName evidence="2">Uncharacterized protein</fullName>
    </submittedName>
</protein>
<feature type="region of interest" description="Disordered" evidence="1">
    <location>
        <begin position="1"/>
        <end position="21"/>
    </location>
</feature>
<sequence length="137" mass="16316">MNLQERFENSTSDPGSRNDKEDIDFVDYNPLSLRPTKVLGQVKKCYAIHNYGIDTEELSDTAQVEYEIYPNTDDEVIFTGNNRTCQFKIFQMISNYVPMFHKNLQWHNRWEIITDYEDHQLKNKTSTQKFNIHMIEV</sequence>
<proteinExistence type="predicted"/>
<evidence type="ECO:0000313" key="2">
    <source>
        <dbReference type="EMBL" id="KAF7992071.1"/>
    </source>
</evidence>
<evidence type="ECO:0000256" key="1">
    <source>
        <dbReference type="SAM" id="MobiDB-lite"/>
    </source>
</evidence>
<accession>A0A834XWH3</accession>
<dbReference type="Proteomes" id="UP000639338">
    <property type="component" value="Unassembled WGS sequence"/>
</dbReference>
<name>A0A834XWH3_APHGI</name>
<evidence type="ECO:0000313" key="3">
    <source>
        <dbReference type="Proteomes" id="UP000639338"/>
    </source>
</evidence>
<dbReference type="EMBL" id="JACMRX010000003">
    <property type="protein sequence ID" value="KAF7992071.1"/>
    <property type="molecule type" value="Genomic_DNA"/>
</dbReference>
<keyword evidence="3" id="KW-1185">Reference proteome</keyword>
<gene>
    <name evidence="2" type="ORF">HCN44_001396</name>
</gene>
<dbReference type="AlphaFoldDB" id="A0A834XWH3"/>